<feature type="region of interest" description="Disordered" evidence="8">
    <location>
        <begin position="205"/>
        <end position="227"/>
    </location>
</feature>
<dbReference type="GO" id="GO:0000160">
    <property type="term" value="P:phosphorelay signal transduction system"/>
    <property type="evidence" value="ECO:0007669"/>
    <property type="project" value="UniProtKB-KW"/>
</dbReference>
<dbReference type="GO" id="GO:0005634">
    <property type="term" value="C:nucleus"/>
    <property type="evidence" value="ECO:0007669"/>
    <property type="project" value="UniProtKB-SubCell"/>
</dbReference>
<feature type="compositionally biased region" description="Polar residues" evidence="8">
    <location>
        <begin position="491"/>
        <end position="504"/>
    </location>
</feature>
<evidence type="ECO:0000259" key="9">
    <source>
        <dbReference type="PROSITE" id="PS50110"/>
    </source>
</evidence>
<name>A0A200Q2J7_MACCD</name>
<sequence length="666" mass="74770">MEEVIVSSSSEEWMEEEQELEMEMKKESSRSVIKWENFLPRMFIRVLLVEADDSTRQIISALLRKCGYKAVTAVSDGSKAWEMLKGRAHNIDLVLTEVELPSISGFSLLDMITEHESCKNLPVIMMSTHDSIGVVFKCMLKGAADFFIKPVRKNELSNLWQHVWRRHNQSSSGGNGLQDQQKIGVISETNTASNHTNDYVARAQNNKECSDKESDAQSSCTKPDMEAESACIRKSKSPSHMCDTEIQKHREFVEEEYASARKTTPCKDVIEETHREDNNNPCETKHHDNEQVGPPREAIDLIGSFDDRRQLYAAVREVVCNGSKFYSDSIETTNKLELSLRRFHPSDCGYQQIDERRTLNHSNLSAFSPYNNRTTSLDFHTEPKESVDNTPKHILKQLLVSTTDAPQLNGSMLNINQESLTPQVRPSQAATRFPCPQFGVVRTPVPVNGTSFDGLCSGYGTLFPPMLYTQSCQPSLWSPTSVNHQKSAFFESSSCRTRPESNSFEPVDDLHDQNDESCSDQIMDEQPNVESVENQVHLTPDTDQSGSSSLCNGAASHLNGSGYGSIYNGSNGNVIRAAVARAISECGNDEGLLGHDGTKGMDPLRSTQREMALNKFRLKRKDRCFEKKVRYQSRKKLAEQRPRVKGQFVRQVTGLTANLPLTETNC</sequence>
<dbReference type="PROSITE" id="PS50110">
    <property type="entry name" value="RESPONSE_REGULATORY"/>
    <property type="match status" value="1"/>
</dbReference>
<dbReference type="SUPFAM" id="SSF52172">
    <property type="entry name" value="CheY-like"/>
    <property type="match status" value="1"/>
</dbReference>
<comment type="similarity">
    <text evidence="2">Belongs to the ARR-like family.</text>
</comment>
<dbReference type="EMBL" id="MVGT01003289">
    <property type="protein sequence ID" value="OVA04690.1"/>
    <property type="molecule type" value="Genomic_DNA"/>
</dbReference>
<proteinExistence type="inferred from homology"/>
<dbReference type="Pfam" id="PF00072">
    <property type="entry name" value="Response_reg"/>
    <property type="match status" value="1"/>
</dbReference>
<comment type="caution">
    <text evidence="6">Lacks conserved residue(s) required for the propagation of feature annotation.</text>
</comment>
<evidence type="ECO:0000256" key="4">
    <source>
        <dbReference type="ARBA" id="ARBA00023108"/>
    </source>
</evidence>
<protein>
    <submittedName>
        <fullName evidence="11">Signal transduction response regulator</fullName>
    </submittedName>
</protein>
<feature type="compositionally biased region" description="Basic and acidic residues" evidence="8">
    <location>
        <begin position="276"/>
        <end position="290"/>
    </location>
</feature>
<evidence type="ECO:0000256" key="5">
    <source>
        <dbReference type="ARBA" id="ARBA00023242"/>
    </source>
</evidence>
<dbReference type="FunCoup" id="A0A200Q2J7">
    <property type="interactions" value="62"/>
</dbReference>
<dbReference type="InParanoid" id="A0A200Q2J7"/>
<keyword evidence="4" id="KW-0090">Biological rhythms</keyword>
<keyword evidence="5 7" id="KW-0539">Nucleus</keyword>
<reference evidence="11 12" key="1">
    <citation type="journal article" date="2017" name="Mol. Plant">
        <title>The Genome of Medicinal Plant Macleaya cordata Provides New Insights into Benzylisoquinoline Alkaloids Metabolism.</title>
        <authorList>
            <person name="Liu X."/>
            <person name="Liu Y."/>
            <person name="Huang P."/>
            <person name="Ma Y."/>
            <person name="Qing Z."/>
            <person name="Tang Q."/>
            <person name="Cao H."/>
            <person name="Cheng P."/>
            <person name="Zheng Y."/>
            <person name="Yuan Z."/>
            <person name="Zhou Y."/>
            <person name="Liu J."/>
            <person name="Tang Z."/>
            <person name="Zhuo Y."/>
            <person name="Zhang Y."/>
            <person name="Yu L."/>
            <person name="Huang J."/>
            <person name="Yang P."/>
            <person name="Peng Q."/>
            <person name="Zhang J."/>
            <person name="Jiang W."/>
            <person name="Zhang Z."/>
            <person name="Lin K."/>
            <person name="Ro D.K."/>
            <person name="Chen X."/>
            <person name="Xiong X."/>
            <person name="Shang Y."/>
            <person name="Huang S."/>
            <person name="Zeng J."/>
        </authorList>
    </citation>
    <scope>NUCLEOTIDE SEQUENCE [LARGE SCALE GENOMIC DNA]</scope>
    <source>
        <strain evidence="12">cv. BLH2017</strain>
        <tissue evidence="11">Root</tissue>
    </source>
</reference>
<dbReference type="InterPro" id="IPR001789">
    <property type="entry name" value="Sig_transdc_resp-reg_receiver"/>
</dbReference>
<evidence type="ECO:0000256" key="6">
    <source>
        <dbReference type="PROSITE-ProRule" id="PRU00169"/>
    </source>
</evidence>
<dbReference type="OrthoDB" id="60033at2759"/>
<dbReference type="GO" id="GO:0048511">
    <property type="term" value="P:rhythmic process"/>
    <property type="evidence" value="ECO:0007669"/>
    <property type="project" value="UniProtKB-KW"/>
</dbReference>
<dbReference type="AlphaFoldDB" id="A0A200Q2J7"/>
<evidence type="ECO:0000313" key="12">
    <source>
        <dbReference type="Proteomes" id="UP000195402"/>
    </source>
</evidence>
<dbReference type="Pfam" id="PF06203">
    <property type="entry name" value="CCT"/>
    <property type="match status" value="1"/>
</dbReference>
<evidence type="ECO:0000256" key="7">
    <source>
        <dbReference type="PROSITE-ProRule" id="PRU00357"/>
    </source>
</evidence>
<accession>A0A200Q2J7</accession>
<gene>
    <name evidence="11" type="ORF">BVC80_1719g16</name>
</gene>
<dbReference type="InterPro" id="IPR011006">
    <property type="entry name" value="CheY-like_superfamily"/>
</dbReference>
<dbReference type="OMA" id="ANEHSTI"/>
<organism evidence="11 12">
    <name type="scientific">Macleaya cordata</name>
    <name type="common">Five-seeded plume-poppy</name>
    <name type="synonym">Bocconia cordata</name>
    <dbReference type="NCBI Taxonomy" id="56857"/>
    <lineage>
        <taxon>Eukaryota</taxon>
        <taxon>Viridiplantae</taxon>
        <taxon>Streptophyta</taxon>
        <taxon>Embryophyta</taxon>
        <taxon>Tracheophyta</taxon>
        <taxon>Spermatophyta</taxon>
        <taxon>Magnoliopsida</taxon>
        <taxon>Ranunculales</taxon>
        <taxon>Papaveraceae</taxon>
        <taxon>Papaveroideae</taxon>
        <taxon>Macleaya</taxon>
    </lineage>
</organism>
<dbReference type="PANTHER" id="PTHR43874">
    <property type="entry name" value="TWO-COMPONENT RESPONSE REGULATOR"/>
    <property type="match status" value="1"/>
</dbReference>
<comment type="caution">
    <text evidence="11">The sequence shown here is derived from an EMBL/GenBank/DDBJ whole genome shotgun (WGS) entry which is preliminary data.</text>
</comment>
<dbReference type="SMART" id="SM00448">
    <property type="entry name" value="REC"/>
    <property type="match status" value="1"/>
</dbReference>
<evidence type="ECO:0000259" key="10">
    <source>
        <dbReference type="PROSITE" id="PS51017"/>
    </source>
</evidence>
<evidence type="ECO:0000256" key="8">
    <source>
        <dbReference type="SAM" id="MobiDB-lite"/>
    </source>
</evidence>
<dbReference type="Gene3D" id="3.40.50.2300">
    <property type="match status" value="1"/>
</dbReference>
<evidence type="ECO:0000256" key="2">
    <source>
        <dbReference type="ARBA" id="ARBA00010330"/>
    </source>
</evidence>
<dbReference type="InterPro" id="IPR010402">
    <property type="entry name" value="CCT_domain"/>
</dbReference>
<keyword evidence="3" id="KW-0902">Two-component regulatory system</keyword>
<comment type="subcellular location">
    <subcellularLocation>
        <location evidence="1 7">Nucleus</location>
    </subcellularLocation>
</comment>
<dbReference type="PROSITE" id="PS51017">
    <property type="entry name" value="CCT"/>
    <property type="match status" value="1"/>
</dbReference>
<feature type="region of interest" description="Disordered" evidence="8">
    <location>
        <begin position="276"/>
        <end position="295"/>
    </location>
</feature>
<dbReference type="STRING" id="56857.A0A200Q2J7"/>
<feature type="region of interest" description="Disordered" evidence="8">
    <location>
        <begin position="491"/>
        <end position="511"/>
    </location>
</feature>
<evidence type="ECO:0000256" key="3">
    <source>
        <dbReference type="ARBA" id="ARBA00023012"/>
    </source>
</evidence>
<feature type="domain" description="CCT" evidence="10">
    <location>
        <begin position="609"/>
        <end position="651"/>
    </location>
</feature>
<dbReference type="GO" id="GO:0009736">
    <property type="term" value="P:cytokinin-activated signaling pathway"/>
    <property type="evidence" value="ECO:0007669"/>
    <property type="project" value="InterPro"/>
</dbReference>
<dbReference type="Proteomes" id="UP000195402">
    <property type="component" value="Unassembled WGS sequence"/>
</dbReference>
<dbReference type="PANTHER" id="PTHR43874:SF146">
    <property type="entry name" value="TWO-COMPONENT RESPONSE REGULATOR-LIKE APRR9"/>
    <property type="match status" value="1"/>
</dbReference>
<feature type="domain" description="Response regulatory" evidence="9">
    <location>
        <begin position="45"/>
        <end position="164"/>
    </location>
</feature>
<evidence type="ECO:0000313" key="11">
    <source>
        <dbReference type="EMBL" id="OVA04690.1"/>
    </source>
</evidence>
<keyword evidence="12" id="KW-1185">Reference proteome</keyword>
<evidence type="ECO:0000256" key="1">
    <source>
        <dbReference type="ARBA" id="ARBA00004123"/>
    </source>
</evidence>
<dbReference type="InterPro" id="IPR045279">
    <property type="entry name" value="ARR-like"/>
</dbReference>